<evidence type="ECO:0000313" key="1">
    <source>
        <dbReference type="EMBL" id="KAH6936256.1"/>
    </source>
</evidence>
<protein>
    <submittedName>
        <fullName evidence="1">Uncharacterized protein</fullName>
    </submittedName>
</protein>
<gene>
    <name evidence="1" type="ORF">HPB50_015186</name>
</gene>
<dbReference type="EMBL" id="CM023483">
    <property type="protein sequence ID" value="KAH6936256.1"/>
    <property type="molecule type" value="Genomic_DNA"/>
</dbReference>
<proteinExistence type="predicted"/>
<comment type="caution">
    <text evidence="1">The sequence shown here is derived from an EMBL/GenBank/DDBJ whole genome shotgun (WGS) entry which is preliminary data.</text>
</comment>
<organism evidence="1 2">
    <name type="scientific">Hyalomma asiaticum</name>
    <name type="common">Tick</name>
    <dbReference type="NCBI Taxonomy" id="266040"/>
    <lineage>
        <taxon>Eukaryota</taxon>
        <taxon>Metazoa</taxon>
        <taxon>Ecdysozoa</taxon>
        <taxon>Arthropoda</taxon>
        <taxon>Chelicerata</taxon>
        <taxon>Arachnida</taxon>
        <taxon>Acari</taxon>
        <taxon>Parasitiformes</taxon>
        <taxon>Ixodida</taxon>
        <taxon>Ixodoidea</taxon>
        <taxon>Ixodidae</taxon>
        <taxon>Hyalomminae</taxon>
        <taxon>Hyalomma</taxon>
    </lineage>
</organism>
<dbReference type="Proteomes" id="UP000821845">
    <property type="component" value="Chromosome 3"/>
</dbReference>
<evidence type="ECO:0000313" key="2">
    <source>
        <dbReference type="Proteomes" id="UP000821845"/>
    </source>
</evidence>
<name>A0ACB7SMQ6_HYAAI</name>
<accession>A0ACB7SMQ6</accession>
<keyword evidence="2" id="KW-1185">Reference proteome</keyword>
<reference evidence="1" key="1">
    <citation type="submission" date="2020-05" db="EMBL/GenBank/DDBJ databases">
        <title>Large-scale comparative analyses of tick genomes elucidate their genetic diversity and vector capacities.</title>
        <authorList>
            <person name="Jia N."/>
            <person name="Wang J."/>
            <person name="Shi W."/>
            <person name="Du L."/>
            <person name="Sun Y."/>
            <person name="Zhan W."/>
            <person name="Jiang J."/>
            <person name="Wang Q."/>
            <person name="Zhang B."/>
            <person name="Ji P."/>
            <person name="Sakyi L.B."/>
            <person name="Cui X."/>
            <person name="Yuan T."/>
            <person name="Jiang B."/>
            <person name="Yang W."/>
            <person name="Lam T.T.-Y."/>
            <person name="Chang Q."/>
            <person name="Ding S."/>
            <person name="Wang X."/>
            <person name="Zhu J."/>
            <person name="Ruan X."/>
            <person name="Zhao L."/>
            <person name="Wei J."/>
            <person name="Que T."/>
            <person name="Du C."/>
            <person name="Cheng J."/>
            <person name="Dai P."/>
            <person name="Han X."/>
            <person name="Huang E."/>
            <person name="Gao Y."/>
            <person name="Liu J."/>
            <person name="Shao H."/>
            <person name="Ye R."/>
            <person name="Li L."/>
            <person name="Wei W."/>
            <person name="Wang X."/>
            <person name="Wang C."/>
            <person name="Yang T."/>
            <person name="Huo Q."/>
            <person name="Li W."/>
            <person name="Guo W."/>
            <person name="Chen H."/>
            <person name="Zhou L."/>
            <person name="Ni X."/>
            <person name="Tian J."/>
            <person name="Zhou Y."/>
            <person name="Sheng Y."/>
            <person name="Liu T."/>
            <person name="Pan Y."/>
            <person name="Xia L."/>
            <person name="Li J."/>
            <person name="Zhao F."/>
            <person name="Cao W."/>
        </authorList>
    </citation>
    <scope>NUCLEOTIDE SEQUENCE</scope>
    <source>
        <strain evidence="1">Hyas-2018</strain>
    </source>
</reference>
<sequence length="359" mass="38100">MLVPSGPDAERTVKGSGLFLQGASVLACELGRAYGVSLVVETNGTPSQIFAVLWREERAAARKNSAMLFGADSMDMKSGPGRRVVQAGTLSMTPGGNGLGALGMAGLLPGPECAGCQKPIRERFLLKALDQLWHEDCLKCACCDCRLGEVGSTLFTKANLILCKRDYLRLFGTTGLCSACNKTIPAFEMVMRARGNVYHLECFACQHCNHRFCVGDRFYLFDNKILCEYDYEERLSFQNVPFPGHNPSNQQQQQQQQNSNNASTPGAGGGGGNGSISNHQSNNQGSNTNNGPATGATATNNAGHPPIGSPPGSASGPNANNGNSNSLQRLKRHTLDSLPVQDDASSGYGSPDSMMSDGK</sequence>